<feature type="transmembrane region" description="Helical" evidence="7">
    <location>
        <begin position="165"/>
        <end position="188"/>
    </location>
</feature>
<name>A0A5J9TSL5_9POAL</name>
<keyword evidence="5 7" id="KW-1133">Transmembrane helix</keyword>
<dbReference type="Pfam" id="PF00083">
    <property type="entry name" value="Sugar_tr"/>
    <property type="match status" value="1"/>
</dbReference>
<feature type="transmembrane region" description="Helical" evidence="7">
    <location>
        <begin position="71"/>
        <end position="91"/>
    </location>
</feature>
<dbReference type="OrthoDB" id="5296287at2759"/>
<evidence type="ECO:0000256" key="4">
    <source>
        <dbReference type="ARBA" id="ARBA00022692"/>
    </source>
</evidence>
<accession>A0A5J9TSL5</accession>
<evidence type="ECO:0000313" key="9">
    <source>
        <dbReference type="Proteomes" id="UP000324897"/>
    </source>
</evidence>
<reference evidence="8 9" key="1">
    <citation type="journal article" date="2019" name="Sci. Rep.">
        <title>A high-quality genome of Eragrostis curvula grass provides insights into Poaceae evolution and supports new strategies to enhance forage quality.</title>
        <authorList>
            <person name="Carballo J."/>
            <person name="Santos B.A.C.M."/>
            <person name="Zappacosta D."/>
            <person name="Garbus I."/>
            <person name="Selva J.P."/>
            <person name="Gallo C.A."/>
            <person name="Diaz A."/>
            <person name="Albertini E."/>
            <person name="Caccamo M."/>
            <person name="Echenique V."/>
        </authorList>
    </citation>
    <scope>NUCLEOTIDE SEQUENCE [LARGE SCALE GENOMIC DNA]</scope>
    <source>
        <strain evidence="9">cv. Victoria</strain>
        <tissue evidence="8">Leaf</tissue>
    </source>
</reference>
<dbReference type="Gene3D" id="1.20.1250.20">
    <property type="entry name" value="MFS general substrate transporter like domains"/>
    <property type="match status" value="1"/>
</dbReference>
<evidence type="ECO:0000256" key="3">
    <source>
        <dbReference type="ARBA" id="ARBA00022448"/>
    </source>
</evidence>
<keyword evidence="9" id="KW-1185">Reference proteome</keyword>
<evidence type="ECO:0008006" key="10">
    <source>
        <dbReference type="Google" id="ProtNLM"/>
    </source>
</evidence>
<evidence type="ECO:0000256" key="7">
    <source>
        <dbReference type="SAM" id="Phobius"/>
    </source>
</evidence>
<evidence type="ECO:0000256" key="6">
    <source>
        <dbReference type="ARBA" id="ARBA00023136"/>
    </source>
</evidence>
<dbReference type="Gramene" id="TVU14352">
    <property type="protein sequence ID" value="TVU14352"/>
    <property type="gene ID" value="EJB05_37815"/>
</dbReference>
<dbReference type="InterPro" id="IPR045262">
    <property type="entry name" value="STP/PLT_plant"/>
</dbReference>
<evidence type="ECO:0000256" key="2">
    <source>
        <dbReference type="ARBA" id="ARBA00010992"/>
    </source>
</evidence>
<comment type="similarity">
    <text evidence="2">Belongs to the major facilitator superfamily. Sugar transporter (TC 2.A.1.1) family.</text>
</comment>
<evidence type="ECO:0000313" key="8">
    <source>
        <dbReference type="EMBL" id="TVU14352.1"/>
    </source>
</evidence>
<dbReference type="AlphaFoldDB" id="A0A5J9TSL5"/>
<protein>
    <recommendedName>
        <fullName evidence="10">Major facilitator superfamily (MFS) profile domain-containing protein</fullName>
    </recommendedName>
</protein>
<dbReference type="PANTHER" id="PTHR23500">
    <property type="entry name" value="SOLUTE CARRIER FAMILY 2, FACILITATED GLUCOSE TRANSPORTER"/>
    <property type="match status" value="1"/>
</dbReference>
<feature type="non-terminal residue" evidence="8">
    <location>
        <position position="1"/>
    </location>
</feature>
<dbReference type="InterPro" id="IPR036259">
    <property type="entry name" value="MFS_trans_sf"/>
</dbReference>
<dbReference type="Proteomes" id="UP000324897">
    <property type="component" value="Unassembled WGS sequence"/>
</dbReference>
<comment type="caution">
    <text evidence="8">The sequence shown here is derived from an EMBL/GenBank/DDBJ whole genome shotgun (WGS) entry which is preliminary data.</text>
</comment>
<evidence type="ECO:0000256" key="1">
    <source>
        <dbReference type="ARBA" id="ARBA00004370"/>
    </source>
</evidence>
<organism evidence="8 9">
    <name type="scientific">Eragrostis curvula</name>
    <name type="common">weeping love grass</name>
    <dbReference type="NCBI Taxonomy" id="38414"/>
    <lineage>
        <taxon>Eukaryota</taxon>
        <taxon>Viridiplantae</taxon>
        <taxon>Streptophyta</taxon>
        <taxon>Embryophyta</taxon>
        <taxon>Tracheophyta</taxon>
        <taxon>Spermatophyta</taxon>
        <taxon>Magnoliopsida</taxon>
        <taxon>Liliopsida</taxon>
        <taxon>Poales</taxon>
        <taxon>Poaceae</taxon>
        <taxon>PACMAD clade</taxon>
        <taxon>Chloridoideae</taxon>
        <taxon>Eragrostideae</taxon>
        <taxon>Eragrostidinae</taxon>
        <taxon>Eragrostis</taxon>
    </lineage>
</organism>
<feature type="transmembrane region" description="Helical" evidence="7">
    <location>
        <begin position="252"/>
        <end position="285"/>
    </location>
</feature>
<dbReference type="GO" id="GO:0015144">
    <property type="term" value="F:carbohydrate transmembrane transporter activity"/>
    <property type="evidence" value="ECO:0007669"/>
    <property type="project" value="InterPro"/>
</dbReference>
<dbReference type="SUPFAM" id="SSF103473">
    <property type="entry name" value="MFS general substrate transporter"/>
    <property type="match status" value="1"/>
</dbReference>
<feature type="transmembrane region" description="Helical" evidence="7">
    <location>
        <begin position="41"/>
        <end position="59"/>
    </location>
</feature>
<dbReference type="EMBL" id="RWGY01000031">
    <property type="protein sequence ID" value="TVU14352.1"/>
    <property type="molecule type" value="Genomic_DNA"/>
</dbReference>
<dbReference type="InterPro" id="IPR005828">
    <property type="entry name" value="MFS_sugar_transport-like"/>
</dbReference>
<keyword evidence="6 7" id="KW-0472">Membrane</keyword>
<keyword evidence="4 7" id="KW-0812">Transmembrane</keyword>
<gene>
    <name evidence="8" type="ORF">EJB05_37815</name>
</gene>
<sequence>MLLQGGVSEMEPSLKRLFRHILERMAAAKGNESCIYDSQTLTAFTSSLYVAGLVASLVADPVAKAMGRQAVMLMGGIAMLIVGRMLLGFRLRHRVHQPGQFTVYQNLGKLQFVISAMHVRQGTVKFFGRSPVPRRDGTLAVLPRARRLGVLIANLTNYATASLSWGWRFSLGLAGAPAVIIVVSALFLTDTPSSLVMHGRVDQAKATLRRVRGPGADVDAELKDIVRAVDVARRSEDGALRRIATRRDSIHVTGVIVLVLGVAVPTFTFFQLTGVVVLSFLAPLIFRTVGFGSNAALMHGAVILGAVNLGSLDLALHPRHRPFVKVAVAWIMGAKVGERSGEAAMARPYAVAVLVLTCLDSAGFGWSWGPLGWMVAQRDIPGGRPVGGAGHERVHRPLPHLRAVQTQSFLAMLCRF</sequence>
<comment type="subcellular location">
    <subcellularLocation>
        <location evidence="1">Membrane</location>
    </subcellularLocation>
</comment>
<dbReference type="PANTHER" id="PTHR23500:SF73">
    <property type="entry name" value="SUGAR TRANSPORT PROTEIN MST1"/>
    <property type="match status" value="1"/>
</dbReference>
<dbReference type="GO" id="GO:0016020">
    <property type="term" value="C:membrane"/>
    <property type="evidence" value="ECO:0007669"/>
    <property type="project" value="UniProtKB-SubCell"/>
</dbReference>
<proteinExistence type="inferred from homology"/>
<feature type="transmembrane region" description="Helical" evidence="7">
    <location>
        <begin position="297"/>
        <end position="316"/>
    </location>
</feature>
<keyword evidence="3" id="KW-0813">Transport</keyword>
<evidence type="ECO:0000256" key="5">
    <source>
        <dbReference type="ARBA" id="ARBA00022989"/>
    </source>
</evidence>